<name>A0ABP7X3W1_9ACTN</name>
<accession>A0ABP7X3W1</accession>
<evidence type="ECO:0000313" key="3">
    <source>
        <dbReference type="EMBL" id="GAA4102160.1"/>
    </source>
</evidence>
<reference evidence="4" key="1">
    <citation type="journal article" date="2019" name="Int. J. Syst. Evol. Microbiol.">
        <title>The Global Catalogue of Microorganisms (GCM) 10K type strain sequencing project: providing services to taxonomists for standard genome sequencing and annotation.</title>
        <authorList>
            <consortium name="The Broad Institute Genomics Platform"/>
            <consortium name="The Broad Institute Genome Sequencing Center for Infectious Disease"/>
            <person name="Wu L."/>
            <person name="Ma J."/>
        </authorList>
    </citation>
    <scope>NUCLEOTIDE SEQUENCE [LARGE SCALE GENOMIC DNA]</scope>
    <source>
        <strain evidence="4">JCM 16702</strain>
    </source>
</reference>
<keyword evidence="2" id="KW-0472">Membrane</keyword>
<protein>
    <submittedName>
        <fullName evidence="3">Uncharacterized protein</fullName>
    </submittedName>
</protein>
<dbReference type="Proteomes" id="UP001500683">
    <property type="component" value="Unassembled WGS sequence"/>
</dbReference>
<keyword evidence="2" id="KW-1133">Transmembrane helix</keyword>
<evidence type="ECO:0000256" key="1">
    <source>
        <dbReference type="SAM" id="MobiDB-lite"/>
    </source>
</evidence>
<keyword evidence="4" id="KW-1185">Reference proteome</keyword>
<proteinExistence type="predicted"/>
<organism evidence="3 4">
    <name type="scientific">Actinomadura miaoliensis</name>
    <dbReference type="NCBI Taxonomy" id="430685"/>
    <lineage>
        <taxon>Bacteria</taxon>
        <taxon>Bacillati</taxon>
        <taxon>Actinomycetota</taxon>
        <taxon>Actinomycetes</taxon>
        <taxon>Streptosporangiales</taxon>
        <taxon>Thermomonosporaceae</taxon>
        <taxon>Actinomadura</taxon>
    </lineage>
</organism>
<sequence length="275" mass="28904">MIEARDTGAPETGRPAGGRDFWPEDDSKPGGRRKKKRSPKLLWGAVAGAVAVVAAAAAGVVVLTGGDDEEGAATGLSNGPGVLPTAYTPQMADRQMARIAQRSADQRPMTQGEVFSGETKTVTYQNYSFTLAGAQLSGDCKSVTWGQRLHDDLAKAGCSQIARGTYVSQDRKYVGQFAAINLASQEGADQIVRVMDPATKAGFVLPLVAPGAPKFGGGFSAAYAQAYGHYTIVTWVQRAGGARPASLNEMIDISLAVEKPADFVWGRLPDEGNGR</sequence>
<evidence type="ECO:0000256" key="2">
    <source>
        <dbReference type="SAM" id="Phobius"/>
    </source>
</evidence>
<evidence type="ECO:0000313" key="4">
    <source>
        <dbReference type="Proteomes" id="UP001500683"/>
    </source>
</evidence>
<comment type="caution">
    <text evidence="3">The sequence shown here is derived from an EMBL/GenBank/DDBJ whole genome shotgun (WGS) entry which is preliminary data.</text>
</comment>
<dbReference type="EMBL" id="BAAAZG010000066">
    <property type="protein sequence ID" value="GAA4102160.1"/>
    <property type="molecule type" value="Genomic_DNA"/>
</dbReference>
<feature type="transmembrane region" description="Helical" evidence="2">
    <location>
        <begin position="41"/>
        <end position="63"/>
    </location>
</feature>
<feature type="region of interest" description="Disordered" evidence="1">
    <location>
        <begin position="1"/>
        <end position="38"/>
    </location>
</feature>
<gene>
    <name evidence="3" type="ORF">GCM10022214_79990</name>
</gene>
<keyword evidence="2" id="KW-0812">Transmembrane</keyword>
<dbReference type="RefSeq" id="WP_344958059.1">
    <property type="nucleotide sequence ID" value="NZ_BAAAZG010000066.1"/>
</dbReference>